<evidence type="ECO:0000256" key="4">
    <source>
        <dbReference type="ARBA" id="ARBA00022475"/>
    </source>
</evidence>
<dbReference type="EMBL" id="QFZK01000003">
    <property type="protein sequence ID" value="RFO97617.1"/>
    <property type="molecule type" value="Genomic_DNA"/>
</dbReference>
<evidence type="ECO:0000256" key="1">
    <source>
        <dbReference type="ARBA" id="ARBA00004377"/>
    </source>
</evidence>
<evidence type="ECO:0000256" key="9">
    <source>
        <dbReference type="ARBA" id="ARBA00023136"/>
    </source>
</evidence>
<dbReference type="OrthoDB" id="8557903at2"/>
<proteinExistence type="inferred from homology"/>
<keyword evidence="7" id="KW-0653">Protein transport</keyword>
<keyword evidence="13" id="KW-1185">Reference proteome</keyword>
<evidence type="ECO:0000256" key="2">
    <source>
        <dbReference type="ARBA" id="ARBA00005318"/>
    </source>
</evidence>
<protein>
    <submittedName>
        <fullName evidence="12">General secretion pathway protein GspL</fullName>
    </submittedName>
</protein>
<dbReference type="GO" id="GO:0005886">
    <property type="term" value="C:plasma membrane"/>
    <property type="evidence" value="ECO:0007669"/>
    <property type="project" value="UniProtKB-SubCell"/>
</dbReference>
<feature type="domain" description="GspL cytoplasmic actin-ATPase-like" evidence="10">
    <location>
        <begin position="22"/>
        <end position="230"/>
    </location>
</feature>
<dbReference type="SUPFAM" id="SSF53067">
    <property type="entry name" value="Actin-like ATPase domain"/>
    <property type="match status" value="1"/>
</dbReference>
<reference evidence="12 13" key="1">
    <citation type="submission" date="2018-05" db="EMBL/GenBank/DDBJ databases">
        <title>Rhodoferax soyangensis sp.nov., isolated from an oligotrophic freshwater lake.</title>
        <authorList>
            <person name="Park M."/>
        </authorList>
    </citation>
    <scope>NUCLEOTIDE SEQUENCE [LARGE SCALE GENOMIC DNA]</scope>
    <source>
        <strain evidence="12 13">IMCC26218</strain>
    </source>
</reference>
<comment type="subcellular location">
    <subcellularLocation>
        <location evidence="1">Cell inner membrane</location>
        <topology evidence="1">Single-pass membrane protein</topology>
    </subcellularLocation>
</comment>
<keyword evidence="4" id="KW-1003">Cell membrane</keyword>
<dbReference type="GO" id="GO:0015628">
    <property type="term" value="P:protein secretion by the type II secretion system"/>
    <property type="evidence" value="ECO:0007669"/>
    <property type="project" value="InterPro"/>
</dbReference>
<evidence type="ECO:0000313" key="12">
    <source>
        <dbReference type="EMBL" id="RFO97617.1"/>
    </source>
</evidence>
<dbReference type="InterPro" id="IPR007812">
    <property type="entry name" value="T2SS_protein-GspL"/>
</dbReference>
<keyword evidence="6" id="KW-0812">Transmembrane</keyword>
<dbReference type="GO" id="GO:0009276">
    <property type="term" value="C:Gram-negative-bacterium-type cell wall"/>
    <property type="evidence" value="ECO:0007669"/>
    <property type="project" value="InterPro"/>
</dbReference>
<name>A0A3E1RE24_9BURK</name>
<dbReference type="InterPro" id="IPR043129">
    <property type="entry name" value="ATPase_NBD"/>
</dbReference>
<dbReference type="AlphaFoldDB" id="A0A3E1RE24"/>
<dbReference type="Gene3D" id="3.30.420.380">
    <property type="match status" value="1"/>
</dbReference>
<dbReference type="GO" id="GO:0015627">
    <property type="term" value="C:type II protein secretion system complex"/>
    <property type="evidence" value="ECO:0007669"/>
    <property type="project" value="InterPro"/>
</dbReference>
<accession>A0A3E1RE24</accession>
<evidence type="ECO:0000259" key="11">
    <source>
        <dbReference type="Pfam" id="PF12693"/>
    </source>
</evidence>
<dbReference type="RefSeq" id="WP_117175467.1">
    <property type="nucleotide sequence ID" value="NZ_QFZK01000003.1"/>
</dbReference>
<dbReference type="Pfam" id="PF05134">
    <property type="entry name" value="T2SSL"/>
    <property type="match status" value="1"/>
</dbReference>
<dbReference type="Proteomes" id="UP000260665">
    <property type="component" value="Unassembled WGS sequence"/>
</dbReference>
<evidence type="ECO:0000256" key="8">
    <source>
        <dbReference type="ARBA" id="ARBA00022989"/>
    </source>
</evidence>
<comment type="caution">
    <text evidence="12">The sequence shown here is derived from an EMBL/GenBank/DDBJ whole genome shotgun (WGS) entry which is preliminary data.</text>
</comment>
<evidence type="ECO:0000256" key="5">
    <source>
        <dbReference type="ARBA" id="ARBA00022519"/>
    </source>
</evidence>
<keyword evidence="5" id="KW-0997">Cell inner membrane</keyword>
<keyword evidence="3" id="KW-0813">Transport</keyword>
<keyword evidence="9" id="KW-0472">Membrane</keyword>
<evidence type="ECO:0000256" key="7">
    <source>
        <dbReference type="ARBA" id="ARBA00022927"/>
    </source>
</evidence>
<gene>
    <name evidence="12" type="ORF">DIC66_07075</name>
</gene>
<feature type="domain" description="GspL periplasmic" evidence="11">
    <location>
        <begin position="267"/>
        <end position="353"/>
    </location>
</feature>
<comment type="similarity">
    <text evidence="2">Belongs to the GSP L family.</text>
</comment>
<evidence type="ECO:0000256" key="3">
    <source>
        <dbReference type="ARBA" id="ARBA00022448"/>
    </source>
</evidence>
<organism evidence="12 13">
    <name type="scientific">Rhodoferax lacus</name>
    <dbReference type="NCBI Taxonomy" id="2184758"/>
    <lineage>
        <taxon>Bacteria</taxon>
        <taxon>Pseudomonadati</taxon>
        <taxon>Pseudomonadota</taxon>
        <taxon>Betaproteobacteria</taxon>
        <taxon>Burkholderiales</taxon>
        <taxon>Comamonadaceae</taxon>
        <taxon>Rhodoferax</taxon>
    </lineage>
</organism>
<dbReference type="InterPro" id="IPR025691">
    <property type="entry name" value="GspL_pp_dom"/>
</dbReference>
<dbReference type="InterPro" id="IPR024230">
    <property type="entry name" value="GspL_cyto_dom"/>
</dbReference>
<evidence type="ECO:0000256" key="6">
    <source>
        <dbReference type="ARBA" id="ARBA00022692"/>
    </source>
</evidence>
<dbReference type="Pfam" id="PF12693">
    <property type="entry name" value="GspL_C"/>
    <property type="match status" value="1"/>
</dbReference>
<evidence type="ECO:0000313" key="13">
    <source>
        <dbReference type="Proteomes" id="UP000260665"/>
    </source>
</evidence>
<evidence type="ECO:0000259" key="10">
    <source>
        <dbReference type="Pfam" id="PF05134"/>
    </source>
</evidence>
<dbReference type="NCBIfam" id="TIGR01709">
    <property type="entry name" value="typeII_sec_gspL"/>
    <property type="match status" value="1"/>
</dbReference>
<keyword evidence="8" id="KW-1133">Transmembrane helix</keyword>
<sequence>MSTLILSLPSISGAASPEYDYVLTPDGEQLTLQGRAAAALLPAQGTRGAEVVAVIPARALSWHSIALPEKVLRGLLSGRTESARVRGVLSGVLEDQLLDEPDRLHFAVFAAAPGTADEAPRAWVAACDRAWLQSSLQALEAAGRTVGRIVAECTPTPAGTARALINPDLEPAQMLLCTAQGVSLLPLLPNTLALAQAQAGLEVFAEPAVMELAQSSFGNQVALQTRAQRLLMAAQSPWNLAQLELSASPGGRLQKRLALAWQQGLHGAAWRPVRWGLVALLLVQVVALNALAWHQRSQQDQQRAAIQGMLQQTFPDVRLVIDAPLQMQRAVDDLARSHGAGADTDLARVFSALGALVPPTLNLSAIELTDRQLLLSATGLDAGNTQPLIDGLDARGLRAQIQDGQITISPKEARP</sequence>